<name>A0ABT7CC79_9MICO</name>
<protein>
    <recommendedName>
        <fullName evidence="3">Phage tail protein</fullName>
    </recommendedName>
</protein>
<reference evidence="1" key="1">
    <citation type="submission" date="2018-03" db="EMBL/GenBank/DDBJ databases">
        <authorList>
            <person name="Nunes O.C."/>
            <person name="Lopes A.R."/>
            <person name="Froufe H."/>
            <person name="Munoz-Merida A."/>
            <person name="Barroso C."/>
            <person name="Egas C."/>
        </authorList>
    </citation>
    <scope>NUCLEOTIDE SEQUENCE</scope>
    <source>
        <strain evidence="1">ON4</strain>
    </source>
</reference>
<dbReference type="EMBL" id="PXVD01000046">
    <property type="protein sequence ID" value="MDJ1372750.1"/>
    <property type="molecule type" value="Genomic_DNA"/>
</dbReference>
<proteinExistence type="predicted"/>
<dbReference type="Proteomes" id="UP001170379">
    <property type="component" value="Unassembled WGS sequence"/>
</dbReference>
<dbReference type="RefSeq" id="WP_026937856.1">
    <property type="nucleotide sequence ID" value="NZ_CP028426.1"/>
</dbReference>
<organism evidence="1 2">
    <name type="scientific">Gulosibacter molinativorax</name>
    <dbReference type="NCBI Taxonomy" id="256821"/>
    <lineage>
        <taxon>Bacteria</taxon>
        <taxon>Bacillati</taxon>
        <taxon>Actinomycetota</taxon>
        <taxon>Actinomycetes</taxon>
        <taxon>Micrococcales</taxon>
        <taxon>Microbacteriaceae</taxon>
        <taxon>Gulosibacter</taxon>
    </lineage>
</organism>
<evidence type="ECO:0000313" key="1">
    <source>
        <dbReference type="EMBL" id="MDJ1372750.1"/>
    </source>
</evidence>
<evidence type="ECO:0008006" key="3">
    <source>
        <dbReference type="Google" id="ProtNLM"/>
    </source>
</evidence>
<comment type="caution">
    <text evidence="1">The sequence shown here is derived from an EMBL/GenBank/DDBJ whole genome shotgun (WGS) entry which is preliminary data.</text>
</comment>
<reference evidence="1" key="2">
    <citation type="journal article" date="2022" name="Sci. Rep.">
        <title>In silico prediction of the enzymes involved in the degradation of the herbicide molinate by Gulosibacter molinativorax ON4T.</title>
        <authorList>
            <person name="Lopes A.R."/>
            <person name="Bunin E."/>
            <person name="Viana A.T."/>
            <person name="Froufe H."/>
            <person name="Munoz-Merida A."/>
            <person name="Pinho D."/>
            <person name="Figueiredo J."/>
            <person name="Barroso C."/>
            <person name="Vaz-Moreira I."/>
            <person name="Bellanger X."/>
            <person name="Egas C."/>
            <person name="Nunes O.C."/>
        </authorList>
    </citation>
    <scope>NUCLEOTIDE SEQUENCE</scope>
    <source>
        <strain evidence="1">ON4</strain>
    </source>
</reference>
<evidence type="ECO:0000313" key="2">
    <source>
        <dbReference type="Proteomes" id="UP001170379"/>
    </source>
</evidence>
<sequence>MADVDFDVEKAKVYQTGLAFINRSPSATLLSESEMKAMVGSDGKITPPTGYESLGLWAKDSGPEFAREAGDSTEFYQPGFELVGEVSRTVGLTLAEDREIVQWLDHGKTPGAEGAVTVGGANGERFPLLLIMKRRDGLIDATNGFARVQEFAPGSAERGTLETSVSTFKWSAADELGGDLYRRVPIVPAVPTPPAG</sequence>
<accession>A0ABT7CC79</accession>
<keyword evidence="2" id="KW-1185">Reference proteome</keyword>
<gene>
    <name evidence="1" type="ORF">C7K25_15535</name>
</gene>